<keyword evidence="3" id="KW-1185">Reference proteome</keyword>
<comment type="caution">
    <text evidence="2">The sequence shown here is derived from an EMBL/GenBank/DDBJ whole genome shotgun (WGS) entry which is preliminary data.</text>
</comment>
<feature type="region of interest" description="Disordered" evidence="1">
    <location>
        <begin position="643"/>
        <end position="663"/>
    </location>
</feature>
<organism evidence="2 3">
    <name type="scientific">Brassica napus</name>
    <name type="common">Rape</name>
    <dbReference type="NCBI Taxonomy" id="3708"/>
    <lineage>
        <taxon>Eukaryota</taxon>
        <taxon>Viridiplantae</taxon>
        <taxon>Streptophyta</taxon>
        <taxon>Embryophyta</taxon>
        <taxon>Tracheophyta</taxon>
        <taxon>Spermatophyta</taxon>
        <taxon>Magnoliopsida</taxon>
        <taxon>eudicotyledons</taxon>
        <taxon>Gunneridae</taxon>
        <taxon>Pentapetalae</taxon>
        <taxon>rosids</taxon>
        <taxon>malvids</taxon>
        <taxon>Brassicales</taxon>
        <taxon>Brassicaceae</taxon>
        <taxon>Brassiceae</taxon>
        <taxon>Brassica</taxon>
    </lineage>
</organism>
<accession>A0ABQ8CBJ0</accession>
<reference evidence="2 3" key="1">
    <citation type="submission" date="2021-05" db="EMBL/GenBank/DDBJ databases">
        <title>Genome Assembly of Synthetic Allotetraploid Brassica napus Reveals Homoeologous Exchanges between Subgenomes.</title>
        <authorList>
            <person name="Davis J.T."/>
        </authorList>
    </citation>
    <scope>NUCLEOTIDE SEQUENCE [LARGE SCALE GENOMIC DNA]</scope>
    <source>
        <strain evidence="3">cv. Da-Ae</strain>
        <tissue evidence="2">Seedling</tissue>
    </source>
</reference>
<gene>
    <name evidence="2" type="ORF">HID58_028910</name>
</gene>
<evidence type="ECO:0000313" key="3">
    <source>
        <dbReference type="Proteomes" id="UP000824890"/>
    </source>
</evidence>
<dbReference type="EMBL" id="JAGKQM010000008">
    <property type="protein sequence ID" value="KAH0914464.1"/>
    <property type="molecule type" value="Genomic_DNA"/>
</dbReference>
<name>A0ABQ8CBJ0_BRANA</name>
<dbReference type="Proteomes" id="UP000824890">
    <property type="component" value="Unassembled WGS sequence"/>
</dbReference>
<evidence type="ECO:0000313" key="2">
    <source>
        <dbReference type="EMBL" id="KAH0914464.1"/>
    </source>
</evidence>
<evidence type="ECO:0000256" key="1">
    <source>
        <dbReference type="SAM" id="MobiDB-lite"/>
    </source>
</evidence>
<sequence>MEGSRVQGPSPGFPLVETRGTHLSGIRGSESCLEAGGKNTRIFSPTVCPLFLDFCRRSRGITCALKSTGIRTGPFVFSRYMIVISAISPEMIRLELRHVIPAQFEEDREIRLLSILLSLYSGSLKMKSEPDLASGSSSIGVRVRSRRKIGDEVCESMNSSGSFLGLSADIEEIKNAAMGETSPLPEGGGSLLVGPVSEIGVEEVAFWRQKFHLSENLVNRIPGPFDMVSDFRDQVSSLIAKVSRAVNISPGQLNPPALRILIVMQNLGDLEGLVVGAAEVLYCYSVSPLNGGERRYHLHPRSRMLPVQELSRSEKKHHPVCEGNWHQRFSSTWRTAGESRRVLHFLSTFMILTFFIFPSIDISRADFSSGRHVIEQLLGLPVDRREISFLVSEEVLDRCSIRGVISDPRGAEALEEYKRALEVTAARKAAIHRVVPAGGSNIQFTRSGKRQVAPIVAPSSSKKRSRASVFKPSLSASRSCSKALASLNSEVFPMTPTRPSLDEDTSKVVRSLQGDVLQVASQLFHLKGRMKNTSATKAERDALAIRLREEKDAILAKDEEIEAWKLRRWLENKEEEICELRYAAEVFDAEKIKTVNDAKVVVRWELMREWLDDQTDRWDPITSFEQYKVVKISEAEFLGLPLPSFDDGMKGGSEPPADDPPIN</sequence>
<proteinExistence type="predicted"/>
<protein>
    <submittedName>
        <fullName evidence="2">Uncharacterized protein</fullName>
    </submittedName>
</protein>